<accession>A0A380QCQ1</accession>
<evidence type="ECO:0000313" key="3">
    <source>
        <dbReference type="Proteomes" id="UP000255087"/>
    </source>
</evidence>
<reference evidence="2 3" key="1">
    <citation type="submission" date="2018-06" db="EMBL/GenBank/DDBJ databases">
        <authorList>
            <consortium name="Pathogen Informatics"/>
            <person name="Doyle S."/>
        </authorList>
    </citation>
    <scope>NUCLEOTIDE SEQUENCE [LARGE SCALE GENOMIC DNA]</scope>
    <source>
        <strain evidence="2 3">NCTC8580</strain>
    </source>
</reference>
<feature type="transmembrane region" description="Helical" evidence="1">
    <location>
        <begin position="29"/>
        <end position="48"/>
    </location>
</feature>
<protein>
    <submittedName>
        <fullName evidence="2">Autotransporter protein</fullName>
    </submittedName>
</protein>
<sequence length="75" mass="7984">MHIQFREPISTLPAQPDAEHQHLFSRVPAAAINPITLAIIVAFSTLVLPQTARATCSSSGGEPMFAKVKIMPGSS</sequence>
<proteinExistence type="predicted"/>
<keyword evidence="1" id="KW-0812">Transmembrane</keyword>
<gene>
    <name evidence="2" type="ORF">NCTC8580_03894</name>
</gene>
<evidence type="ECO:0000313" key="2">
    <source>
        <dbReference type="EMBL" id="SUP85820.1"/>
    </source>
</evidence>
<keyword evidence="1" id="KW-1133">Transmembrane helix</keyword>
<keyword evidence="1" id="KW-0472">Membrane</keyword>
<dbReference type="EMBL" id="UHJC01000001">
    <property type="protein sequence ID" value="SUP85820.1"/>
    <property type="molecule type" value="Genomic_DNA"/>
</dbReference>
<name>A0A380QCQ1_YERPU</name>
<evidence type="ECO:0000256" key="1">
    <source>
        <dbReference type="SAM" id="Phobius"/>
    </source>
</evidence>
<dbReference type="Proteomes" id="UP000255087">
    <property type="component" value="Unassembled WGS sequence"/>
</dbReference>
<organism evidence="2 3">
    <name type="scientific">Yersinia pseudotuberculosis</name>
    <dbReference type="NCBI Taxonomy" id="633"/>
    <lineage>
        <taxon>Bacteria</taxon>
        <taxon>Pseudomonadati</taxon>
        <taxon>Pseudomonadota</taxon>
        <taxon>Gammaproteobacteria</taxon>
        <taxon>Enterobacterales</taxon>
        <taxon>Yersiniaceae</taxon>
        <taxon>Yersinia</taxon>
    </lineage>
</organism>
<dbReference type="AlphaFoldDB" id="A0A380QCQ1"/>